<dbReference type="OrthoDB" id="82282at2157"/>
<evidence type="ECO:0000313" key="4">
    <source>
        <dbReference type="EMBL" id="ELY66242.1"/>
    </source>
</evidence>
<evidence type="ECO:0000313" key="5">
    <source>
        <dbReference type="Proteomes" id="UP000011531"/>
    </source>
</evidence>
<dbReference type="STRING" id="1227498.C492_01638"/>
<feature type="transmembrane region" description="Helical" evidence="2">
    <location>
        <begin position="43"/>
        <end position="63"/>
    </location>
</feature>
<protein>
    <recommendedName>
        <fullName evidence="3">DUF1616 domain-containing protein</fullName>
    </recommendedName>
</protein>
<accession>L9XXK2</accession>
<feature type="domain" description="DUF1616" evidence="3">
    <location>
        <begin position="21"/>
        <end position="304"/>
    </location>
</feature>
<proteinExistence type="predicted"/>
<feature type="transmembrane region" description="Helical" evidence="2">
    <location>
        <begin position="17"/>
        <end position="36"/>
    </location>
</feature>
<dbReference type="EMBL" id="AOIA01000018">
    <property type="protein sequence ID" value="ELY66242.1"/>
    <property type="molecule type" value="Genomic_DNA"/>
</dbReference>
<evidence type="ECO:0000256" key="2">
    <source>
        <dbReference type="SAM" id="Phobius"/>
    </source>
</evidence>
<dbReference type="Pfam" id="PF07760">
    <property type="entry name" value="DUF1616"/>
    <property type="match status" value="1"/>
</dbReference>
<dbReference type="RefSeq" id="WP_008419867.1">
    <property type="nucleotide sequence ID" value="NZ_AOIA01000018.1"/>
</dbReference>
<gene>
    <name evidence="4" type="ORF">C492_01638</name>
</gene>
<keyword evidence="2" id="KW-0472">Membrane</keyword>
<dbReference type="InterPro" id="IPR011674">
    <property type="entry name" value="DUF1616"/>
</dbReference>
<reference evidence="4 5" key="1">
    <citation type="journal article" date="2014" name="PLoS Genet.">
        <title>Phylogenetically driven sequencing of extremely halophilic archaea reveals strategies for static and dynamic osmo-response.</title>
        <authorList>
            <person name="Becker E.A."/>
            <person name="Seitzer P.M."/>
            <person name="Tritt A."/>
            <person name="Larsen D."/>
            <person name="Krusor M."/>
            <person name="Yao A.I."/>
            <person name="Wu D."/>
            <person name="Madern D."/>
            <person name="Eisen J.A."/>
            <person name="Darling A.E."/>
            <person name="Facciotti M.T."/>
        </authorList>
    </citation>
    <scope>NUCLEOTIDE SEQUENCE [LARGE SCALE GENOMIC DNA]</scope>
    <source>
        <strain evidence="4 5">DSM 18795</strain>
    </source>
</reference>
<keyword evidence="2" id="KW-0812">Transmembrane</keyword>
<evidence type="ECO:0000259" key="3">
    <source>
        <dbReference type="Pfam" id="PF07760"/>
    </source>
</evidence>
<feature type="transmembrane region" description="Helical" evidence="2">
    <location>
        <begin position="105"/>
        <end position="122"/>
    </location>
</feature>
<keyword evidence="5" id="KW-1185">Reference proteome</keyword>
<comment type="caution">
    <text evidence="4">The sequence shown here is derived from an EMBL/GenBank/DDBJ whole genome shotgun (WGS) entry which is preliminary data.</text>
</comment>
<feature type="region of interest" description="Disordered" evidence="1">
    <location>
        <begin position="292"/>
        <end position="311"/>
    </location>
</feature>
<sequence>MGSNGESGPGWRLPADLAAALALTALVTVAAFAPAVRETPARVPLGLAFLLLVPGYVVVAALFPRRDDIDGVDRLSLSVVASAIAVPAVGLALNATPWGIRLEPMLVGTSLFTVAGCVLAARRRLAVRPDERFRIPSRERARRGVAAVRPNGIVDLALTLSLAVAVAVAVGAVGFAVADHYGYGPVGEDDGAAAISLLDDDGDLLTNDSSLEPGSTVAIGVDNGAAEDRTFAVVAIGRTLEDDGSVAGERELERFDVAVGGGETEIVERDLGATGETDRVVWLLYSGAVPPEPAPDSADAYVSLSTESDGA</sequence>
<keyword evidence="2" id="KW-1133">Transmembrane helix</keyword>
<organism evidence="4 5">
    <name type="scientific">Natronococcus jeotgali DSM 18795</name>
    <dbReference type="NCBI Taxonomy" id="1227498"/>
    <lineage>
        <taxon>Archaea</taxon>
        <taxon>Methanobacteriati</taxon>
        <taxon>Methanobacteriota</taxon>
        <taxon>Stenosarchaea group</taxon>
        <taxon>Halobacteria</taxon>
        <taxon>Halobacteriales</taxon>
        <taxon>Natrialbaceae</taxon>
        <taxon>Natronococcus</taxon>
    </lineage>
</organism>
<dbReference type="AlphaFoldDB" id="L9XXK2"/>
<feature type="transmembrane region" description="Helical" evidence="2">
    <location>
        <begin position="156"/>
        <end position="178"/>
    </location>
</feature>
<name>L9XXK2_9EURY</name>
<feature type="transmembrane region" description="Helical" evidence="2">
    <location>
        <begin position="75"/>
        <end position="93"/>
    </location>
</feature>
<evidence type="ECO:0000256" key="1">
    <source>
        <dbReference type="SAM" id="MobiDB-lite"/>
    </source>
</evidence>
<dbReference type="Proteomes" id="UP000011531">
    <property type="component" value="Unassembled WGS sequence"/>
</dbReference>